<proteinExistence type="predicted"/>
<dbReference type="GO" id="GO:0003755">
    <property type="term" value="F:peptidyl-prolyl cis-trans isomerase activity"/>
    <property type="evidence" value="ECO:0007669"/>
    <property type="project" value="UniProtKB-KW"/>
</dbReference>
<keyword evidence="3 5" id="KW-0697">Rotamase</keyword>
<dbReference type="PROSITE" id="PS50059">
    <property type="entry name" value="FKBP_PPIASE"/>
    <property type="match status" value="1"/>
</dbReference>
<evidence type="ECO:0000313" key="8">
    <source>
        <dbReference type="Proteomes" id="UP000530660"/>
    </source>
</evidence>
<dbReference type="OrthoDB" id="1902587at2759"/>
<evidence type="ECO:0000256" key="2">
    <source>
        <dbReference type="ARBA" id="ARBA00013194"/>
    </source>
</evidence>
<evidence type="ECO:0000259" key="6">
    <source>
        <dbReference type="PROSITE" id="PS50059"/>
    </source>
</evidence>
<accession>A0A7J7IHI9</accession>
<name>A0A7J7IHI9_9RHOD</name>
<evidence type="ECO:0000256" key="4">
    <source>
        <dbReference type="ARBA" id="ARBA00023235"/>
    </source>
</evidence>
<comment type="caution">
    <text evidence="7">The sequence shown here is derived from an EMBL/GenBank/DDBJ whole genome shotgun (WGS) entry which is preliminary data.</text>
</comment>
<evidence type="ECO:0000313" key="7">
    <source>
        <dbReference type="EMBL" id="KAF6002200.1"/>
    </source>
</evidence>
<dbReference type="EMBL" id="VWRR01000011">
    <property type="protein sequence ID" value="KAF6002200.1"/>
    <property type="molecule type" value="Genomic_DNA"/>
</dbReference>
<dbReference type="PANTHER" id="PTHR43811">
    <property type="entry name" value="FKBP-TYPE PEPTIDYL-PROLYL CIS-TRANS ISOMERASE FKPA"/>
    <property type="match status" value="1"/>
</dbReference>
<dbReference type="InterPro" id="IPR001179">
    <property type="entry name" value="PPIase_FKBP_dom"/>
</dbReference>
<dbReference type="AlphaFoldDB" id="A0A7J7IHI9"/>
<protein>
    <recommendedName>
        <fullName evidence="2 5">peptidylprolyl isomerase</fullName>
        <ecNumber evidence="2 5">5.2.1.8</ecNumber>
    </recommendedName>
</protein>
<dbReference type="SUPFAM" id="SSF54534">
    <property type="entry name" value="FKBP-like"/>
    <property type="match status" value="1"/>
</dbReference>
<dbReference type="PANTHER" id="PTHR43811:SF19">
    <property type="entry name" value="39 KDA FK506-BINDING NUCLEAR PROTEIN"/>
    <property type="match status" value="1"/>
</dbReference>
<organism evidence="7 8">
    <name type="scientific">Cyanidiococcus yangmingshanensis</name>
    <dbReference type="NCBI Taxonomy" id="2690220"/>
    <lineage>
        <taxon>Eukaryota</taxon>
        <taxon>Rhodophyta</taxon>
        <taxon>Bangiophyceae</taxon>
        <taxon>Cyanidiales</taxon>
        <taxon>Cyanidiaceae</taxon>
        <taxon>Cyanidiococcus</taxon>
    </lineage>
</organism>
<sequence length="134" mass="14059">MGQDGIVYYEIVTGKGRSIQCGDRVAAHIDVFAKGIEVDTTRDGQGLAARPKAWDLCTEGVGPGAALRGLDLGVRGMRVGGKRVIDVPPELAYGSRGHGPLIPPNTPLRIKVTLLSAKKWGSNPNVSPPGSSVF</sequence>
<keyword evidence="8" id="KW-1185">Reference proteome</keyword>
<evidence type="ECO:0000256" key="1">
    <source>
        <dbReference type="ARBA" id="ARBA00000971"/>
    </source>
</evidence>
<dbReference type="Pfam" id="PF00254">
    <property type="entry name" value="FKBP_C"/>
    <property type="match status" value="1"/>
</dbReference>
<reference evidence="7 8" key="1">
    <citation type="journal article" date="2020" name="J. Phycol.">
        <title>Comparative genome analysis reveals Cyanidiococcus gen. nov., a new extremophilic red algal genus sister to Cyanidioschyzon (Cyanidioschyzonaceae, Rhodophyta).</title>
        <authorList>
            <person name="Liu S.-L."/>
            <person name="Chiang Y.-R."/>
            <person name="Yoon H.S."/>
            <person name="Fu H.-Y."/>
        </authorList>
    </citation>
    <scope>NUCLEOTIDE SEQUENCE [LARGE SCALE GENOMIC DNA]</scope>
    <source>
        <strain evidence="7 8">THAL066</strain>
    </source>
</reference>
<dbReference type="EC" id="5.2.1.8" evidence="2 5"/>
<keyword evidence="4 5" id="KW-0413">Isomerase</keyword>
<feature type="domain" description="PPIase FKBP-type" evidence="6">
    <location>
        <begin position="22"/>
        <end position="118"/>
    </location>
</feature>
<dbReference type="Gene3D" id="3.10.50.40">
    <property type="match status" value="1"/>
</dbReference>
<evidence type="ECO:0000256" key="5">
    <source>
        <dbReference type="PROSITE-ProRule" id="PRU00277"/>
    </source>
</evidence>
<dbReference type="InterPro" id="IPR046357">
    <property type="entry name" value="PPIase_dom_sf"/>
</dbReference>
<gene>
    <name evidence="7" type="ORF">F1559_002393</name>
</gene>
<comment type="catalytic activity">
    <reaction evidence="1 5">
        <text>[protein]-peptidylproline (omega=180) = [protein]-peptidylproline (omega=0)</text>
        <dbReference type="Rhea" id="RHEA:16237"/>
        <dbReference type="Rhea" id="RHEA-COMP:10747"/>
        <dbReference type="Rhea" id="RHEA-COMP:10748"/>
        <dbReference type="ChEBI" id="CHEBI:83833"/>
        <dbReference type="ChEBI" id="CHEBI:83834"/>
        <dbReference type="EC" id="5.2.1.8"/>
    </reaction>
</comment>
<evidence type="ECO:0000256" key="3">
    <source>
        <dbReference type="ARBA" id="ARBA00023110"/>
    </source>
</evidence>
<dbReference type="Proteomes" id="UP000530660">
    <property type="component" value="Unassembled WGS sequence"/>
</dbReference>